<dbReference type="AlphaFoldDB" id="A0AA88PQ06"/>
<evidence type="ECO:0000313" key="2">
    <source>
        <dbReference type="Proteomes" id="UP001187343"/>
    </source>
</evidence>
<accession>A0AA88PQ06</accession>
<comment type="caution">
    <text evidence="1">The sequence shown here is derived from an EMBL/GenBank/DDBJ whole genome shotgun (WGS) entry which is preliminary data.</text>
</comment>
<name>A0AA88PQ06_9TELE</name>
<evidence type="ECO:0000313" key="1">
    <source>
        <dbReference type="EMBL" id="KAK2892872.1"/>
    </source>
</evidence>
<proteinExistence type="predicted"/>
<organism evidence="1 2">
    <name type="scientific">Cirrhinus molitorella</name>
    <name type="common">mud carp</name>
    <dbReference type="NCBI Taxonomy" id="172907"/>
    <lineage>
        <taxon>Eukaryota</taxon>
        <taxon>Metazoa</taxon>
        <taxon>Chordata</taxon>
        <taxon>Craniata</taxon>
        <taxon>Vertebrata</taxon>
        <taxon>Euteleostomi</taxon>
        <taxon>Actinopterygii</taxon>
        <taxon>Neopterygii</taxon>
        <taxon>Teleostei</taxon>
        <taxon>Ostariophysi</taxon>
        <taxon>Cypriniformes</taxon>
        <taxon>Cyprinidae</taxon>
        <taxon>Labeoninae</taxon>
        <taxon>Labeonini</taxon>
        <taxon>Cirrhinus</taxon>
    </lineage>
</organism>
<dbReference type="EMBL" id="JAUYZG010000012">
    <property type="protein sequence ID" value="KAK2892872.1"/>
    <property type="molecule type" value="Genomic_DNA"/>
</dbReference>
<reference evidence="1" key="1">
    <citation type="submission" date="2023-08" db="EMBL/GenBank/DDBJ databases">
        <title>Chromosome-level Genome Assembly of mud carp (Cirrhinus molitorella).</title>
        <authorList>
            <person name="Liu H."/>
        </authorList>
    </citation>
    <scope>NUCLEOTIDE SEQUENCE</scope>
    <source>
        <strain evidence="1">Prfri</strain>
        <tissue evidence="1">Muscle</tissue>
    </source>
</reference>
<sequence>MRAVHGYYLSSTRPAVFDQKFRSWGGTYSREEWTVDSTCRMKLSAQGFPGDFTFRDSKGGWISESNEEDKHQVISSGSYDLLQSNVSCKIHKKKWDILPQFSLRTQEDAVNSMSQ</sequence>
<protein>
    <submittedName>
        <fullName evidence="1">Uncharacterized protein</fullName>
    </submittedName>
</protein>
<gene>
    <name evidence="1" type="ORF">Q8A67_012860</name>
</gene>
<dbReference type="Proteomes" id="UP001187343">
    <property type="component" value="Unassembled WGS sequence"/>
</dbReference>
<keyword evidence="2" id="KW-1185">Reference proteome</keyword>